<feature type="region of interest" description="Disordered" evidence="1">
    <location>
        <begin position="188"/>
        <end position="225"/>
    </location>
</feature>
<evidence type="ECO:0000256" key="1">
    <source>
        <dbReference type="SAM" id="MobiDB-lite"/>
    </source>
</evidence>
<dbReference type="Proteomes" id="UP000596742">
    <property type="component" value="Unassembled WGS sequence"/>
</dbReference>
<sequence>MPLKDIFQKKIENSSSFLSDVWKPRCNEGNSAHQHKITEDNVVKDHHNIRKDGKNHSRTTKNCLQVQEVFENNYDDKEERHTGISCFCGSENCPLKKRLNDRLNREDPPEKRMINDFEMMRSFKASDGKSSFPFVSLMWFPGDSDDKGQFPSSYDDDDSYEPRSRDFGSSPAMKLFNEVFPGLFEGKSKSSYEKKNENTKKQSTDFDFLPKPSRPPPKPPRKIEGGLKFKFLVSINEDEKAKNDASLNTCEKSVIDRVDHFNNSKSNDDNESVSDNIVSPDENKLRISIDFSPHSLSEISKQKPDFSQSFPTSENSKSSLDKDSNQGLSLSFTGDLRSTDTSSKISEDDFKTSGSSQRKLLSEKTCSQGLKIDPHVGSMDDTLPYKSQQSNTFISHEMDDFDTPLDDIFGPEYGPDLEEFPDLFNHDEPEESHASCVNESIALDTACTDPETLLEEHMHHCPTAAHHHNVCCKCNQFTKNQHMLYELAITEGLEMHDVVPDGNCMFRAIIDQLRMQGELTLTCHSIRQMAVNYLKNNPLQDDGTHLEDFFVADDESWEEYLKRISRDGEWGDQIILR</sequence>
<dbReference type="InterPro" id="IPR038765">
    <property type="entry name" value="Papain-like_cys_pep_sf"/>
</dbReference>
<evidence type="ECO:0000313" key="3">
    <source>
        <dbReference type="EMBL" id="VDI77209.1"/>
    </source>
</evidence>
<dbReference type="OrthoDB" id="6158363at2759"/>
<name>A0A8B6HCC3_MYTGA</name>
<feature type="compositionally biased region" description="Polar residues" evidence="1">
    <location>
        <begin position="352"/>
        <end position="368"/>
    </location>
</feature>
<feature type="domain" description="OTU" evidence="2">
    <location>
        <begin position="493"/>
        <end position="577"/>
    </location>
</feature>
<dbReference type="AlphaFoldDB" id="A0A8B6HCC3"/>
<dbReference type="SUPFAM" id="SSF54001">
    <property type="entry name" value="Cysteine proteinases"/>
    <property type="match status" value="1"/>
</dbReference>
<dbReference type="GO" id="GO:0016579">
    <property type="term" value="P:protein deubiquitination"/>
    <property type="evidence" value="ECO:0007669"/>
    <property type="project" value="TreeGrafter"/>
</dbReference>
<evidence type="ECO:0000313" key="4">
    <source>
        <dbReference type="Proteomes" id="UP000596742"/>
    </source>
</evidence>
<reference evidence="3" key="1">
    <citation type="submission" date="2018-11" db="EMBL/GenBank/DDBJ databases">
        <authorList>
            <person name="Alioto T."/>
            <person name="Alioto T."/>
        </authorList>
    </citation>
    <scope>NUCLEOTIDE SEQUENCE</scope>
</reference>
<dbReference type="Gene3D" id="3.90.70.80">
    <property type="match status" value="1"/>
</dbReference>
<dbReference type="InterPro" id="IPR003323">
    <property type="entry name" value="OTU_dom"/>
</dbReference>
<dbReference type="PANTHER" id="PTHR12419">
    <property type="entry name" value="OTU DOMAIN CONTAINING PROTEIN"/>
    <property type="match status" value="1"/>
</dbReference>
<feature type="compositionally biased region" description="Basic and acidic residues" evidence="1">
    <location>
        <begin position="188"/>
        <end position="204"/>
    </location>
</feature>
<keyword evidence="4" id="KW-1185">Reference proteome</keyword>
<dbReference type="PROSITE" id="PS50802">
    <property type="entry name" value="OTU"/>
    <property type="match status" value="1"/>
</dbReference>
<dbReference type="EMBL" id="UYJE01009826">
    <property type="protein sequence ID" value="VDI77209.1"/>
    <property type="molecule type" value="Genomic_DNA"/>
</dbReference>
<organism evidence="3 4">
    <name type="scientific">Mytilus galloprovincialis</name>
    <name type="common">Mediterranean mussel</name>
    <dbReference type="NCBI Taxonomy" id="29158"/>
    <lineage>
        <taxon>Eukaryota</taxon>
        <taxon>Metazoa</taxon>
        <taxon>Spiralia</taxon>
        <taxon>Lophotrochozoa</taxon>
        <taxon>Mollusca</taxon>
        <taxon>Bivalvia</taxon>
        <taxon>Autobranchia</taxon>
        <taxon>Pteriomorphia</taxon>
        <taxon>Mytilida</taxon>
        <taxon>Mytiloidea</taxon>
        <taxon>Mytilidae</taxon>
        <taxon>Mytilinae</taxon>
        <taxon>Mytilus</taxon>
    </lineage>
</organism>
<comment type="caution">
    <text evidence="3">The sequence shown here is derived from an EMBL/GenBank/DDBJ whole genome shotgun (WGS) entry which is preliminary data.</text>
</comment>
<accession>A0A8B6HCC3</accession>
<evidence type="ECO:0000259" key="2">
    <source>
        <dbReference type="PROSITE" id="PS50802"/>
    </source>
</evidence>
<proteinExistence type="predicted"/>
<feature type="region of interest" description="Disordered" evidence="1">
    <location>
        <begin position="148"/>
        <end position="167"/>
    </location>
</feature>
<dbReference type="PANTHER" id="PTHR12419:SF11">
    <property type="entry name" value="OTU DOMAIN-CONTAINING PROTEIN DDB_G0284757"/>
    <property type="match status" value="1"/>
</dbReference>
<dbReference type="GO" id="GO:0004843">
    <property type="term" value="F:cysteine-type deubiquitinase activity"/>
    <property type="evidence" value="ECO:0007669"/>
    <property type="project" value="TreeGrafter"/>
</dbReference>
<dbReference type="InterPro" id="IPR050704">
    <property type="entry name" value="Peptidase_C85-like"/>
</dbReference>
<protein>
    <recommendedName>
        <fullName evidence="2">OTU domain-containing protein</fullName>
    </recommendedName>
</protein>
<dbReference type="CDD" id="cd22758">
    <property type="entry name" value="OTU_232R-like"/>
    <property type="match status" value="1"/>
</dbReference>
<feature type="compositionally biased region" description="Polar residues" evidence="1">
    <location>
        <begin position="298"/>
        <end position="318"/>
    </location>
</feature>
<gene>
    <name evidence="3" type="ORF">MGAL_10B044400</name>
</gene>
<feature type="region of interest" description="Disordered" evidence="1">
    <location>
        <begin position="298"/>
        <end position="384"/>
    </location>
</feature>
<dbReference type="Pfam" id="PF02338">
    <property type="entry name" value="OTU"/>
    <property type="match status" value="1"/>
</dbReference>